<comment type="caution">
    <text evidence="1">The sequence shown here is derived from an EMBL/GenBank/DDBJ whole genome shotgun (WGS) entry which is preliminary data.</text>
</comment>
<dbReference type="EMBL" id="CAJVQB010033456">
    <property type="protein sequence ID" value="CAG8819806.1"/>
    <property type="molecule type" value="Genomic_DNA"/>
</dbReference>
<organism evidence="1 2">
    <name type="scientific">Gigaspora margarita</name>
    <dbReference type="NCBI Taxonomy" id="4874"/>
    <lineage>
        <taxon>Eukaryota</taxon>
        <taxon>Fungi</taxon>
        <taxon>Fungi incertae sedis</taxon>
        <taxon>Mucoromycota</taxon>
        <taxon>Glomeromycotina</taxon>
        <taxon>Glomeromycetes</taxon>
        <taxon>Diversisporales</taxon>
        <taxon>Gigasporaceae</taxon>
        <taxon>Gigaspora</taxon>
    </lineage>
</organism>
<accession>A0ABN7W7F5</accession>
<sequence length="100" mass="11137">MEQELENYHVSNDKDKDTLITVRGPKTMKVLLIEESFKDRTGVMVMNIGYGDKASRRSPSKGILLCVKNNEVDNLAEALIKLSIDGPMVSYEASSSKDDN</sequence>
<feature type="non-terminal residue" evidence="1">
    <location>
        <position position="1"/>
    </location>
</feature>
<feature type="non-terminal residue" evidence="1">
    <location>
        <position position="100"/>
    </location>
</feature>
<name>A0ABN7W7F5_GIGMA</name>
<keyword evidence="2" id="KW-1185">Reference proteome</keyword>
<reference evidence="1 2" key="1">
    <citation type="submission" date="2021-06" db="EMBL/GenBank/DDBJ databases">
        <authorList>
            <person name="Kallberg Y."/>
            <person name="Tangrot J."/>
            <person name="Rosling A."/>
        </authorList>
    </citation>
    <scope>NUCLEOTIDE SEQUENCE [LARGE SCALE GENOMIC DNA]</scope>
    <source>
        <strain evidence="1 2">120-4 pot B 10/14</strain>
    </source>
</reference>
<proteinExistence type="predicted"/>
<protein>
    <submittedName>
        <fullName evidence="1">10156_t:CDS:1</fullName>
    </submittedName>
</protein>
<gene>
    <name evidence="1" type="ORF">GMARGA_LOCUS27403</name>
</gene>
<evidence type="ECO:0000313" key="2">
    <source>
        <dbReference type="Proteomes" id="UP000789901"/>
    </source>
</evidence>
<dbReference type="Proteomes" id="UP000789901">
    <property type="component" value="Unassembled WGS sequence"/>
</dbReference>
<evidence type="ECO:0000313" key="1">
    <source>
        <dbReference type="EMBL" id="CAG8819806.1"/>
    </source>
</evidence>